<protein>
    <submittedName>
        <fullName evidence="1">Uncharacterized protein</fullName>
    </submittedName>
</protein>
<reference evidence="1 2" key="1">
    <citation type="submission" date="2020-04" db="EMBL/GenBank/DDBJ databases">
        <authorList>
            <person name="Laetsch R D."/>
            <person name="Stevens L."/>
            <person name="Kumar S."/>
            <person name="Blaxter L. M."/>
        </authorList>
    </citation>
    <scope>NUCLEOTIDE SEQUENCE [LARGE SCALE GENOMIC DNA]</scope>
</reference>
<proteinExistence type="predicted"/>
<accession>A0A8S1EBH3</accession>
<dbReference type="EMBL" id="CADEPM010000001">
    <property type="protein sequence ID" value="CAB3398869.1"/>
    <property type="molecule type" value="Genomic_DNA"/>
</dbReference>
<dbReference type="Proteomes" id="UP000494206">
    <property type="component" value="Unassembled WGS sequence"/>
</dbReference>
<keyword evidence="2" id="KW-1185">Reference proteome</keyword>
<evidence type="ECO:0000313" key="1">
    <source>
        <dbReference type="EMBL" id="CAB3398869.1"/>
    </source>
</evidence>
<dbReference type="AlphaFoldDB" id="A0A8S1EBH3"/>
<comment type="caution">
    <text evidence="1">The sequence shown here is derived from an EMBL/GenBank/DDBJ whole genome shotgun (WGS) entry which is preliminary data.</text>
</comment>
<sequence>MVINIEKYLDAWIARERNNSNADNERIDVLLRLKRQIKYNNRFSMEKKTKHDLKLELFRVSQIAEGVDNQMLEFIKNVERRIVNEVVGEEEAENWCLAIQFMEEILAKRTSS</sequence>
<organism evidence="1 2">
    <name type="scientific">Caenorhabditis bovis</name>
    <dbReference type="NCBI Taxonomy" id="2654633"/>
    <lineage>
        <taxon>Eukaryota</taxon>
        <taxon>Metazoa</taxon>
        <taxon>Ecdysozoa</taxon>
        <taxon>Nematoda</taxon>
        <taxon>Chromadorea</taxon>
        <taxon>Rhabditida</taxon>
        <taxon>Rhabditina</taxon>
        <taxon>Rhabditomorpha</taxon>
        <taxon>Rhabditoidea</taxon>
        <taxon>Rhabditidae</taxon>
        <taxon>Peloderinae</taxon>
        <taxon>Caenorhabditis</taxon>
    </lineage>
</organism>
<evidence type="ECO:0000313" key="2">
    <source>
        <dbReference type="Proteomes" id="UP000494206"/>
    </source>
</evidence>
<gene>
    <name evidence="1" type="ORF">CBOVIS_LOCUS2101</name>
</gene>
<name>A0A8S1EBH3_9PELO</name>